<dbReference type="Gene3D" id="2.40.110.10">
    <property type="entry name" value="Butyryl-CoA Dehydrogenase, subunit A, domain 2"/>
    <property type="match status" value="1"/>
</dbReference>
<reference evidence="1 4" key="1">
    <citation type="submission" date="2020-08" db="EMBL/GenBank/DDBJ databases">
        <title>Genomic Encyclopedia of Type Strains, Phase IV (KMG-IV): sequencing the most valuable type-strain genomes for metagenomic binning, comparative biology and taxonomic classification.</title>
        <authorList>
            <person name="Goeker M."/>
        </authorList>
    </citation>
    <scope>NUCLEOTIDE SEQUENCE [LARGE SCALE GENOMIC DNA]</scope>
    <source>
        <strain evidence="1 4">DSM 101535</strain>
    </source>
</reference>
<evidence type="ECO:0000313" key="1">
    <source>
        <dbReference type="EMBL" id="MBB5726917.1"/>
    </source>
</evidence>
<dbReference type="InterPro" id="IPR009100">
    <property type="entry name" value="AcylCoA_DH/oxidase_NM_dom_sf"/>
</dbReference>
<dbReference type="SUPFAM" id="SSF47203">
    <property type="entry name" value="Acyl-CoA dehydrogenase C-terminal domain-like"/>
    <property type="match status" value="1"/>
</dbReference>
<dbReference type="RefSeq" id="WP_184039199.1">
    <property type="nucleotide sequence ID" value="NZ_BAABAR010000008.1"/>
</dbReference>
<name>A0A7X0MMP3_9SPHN</name>
<evidence type="ECO:0000313" key="2">
    <source>
        <dbReference type="EMBL" id="MBB6504301.1"/>
    </source>
</evidence>
<gene>
    <name evidence="2" type="ORF">F4693_001266</name>
    <name evidence="1" type="ORF">FHS97_002868</name>
</gene>
<reference evidence="2 3" key="3">
    <citation type="submission" date="2020-08" db="EMBL/GenBank/DDBJ databases">
        <authorList>
            <person name="Partida-Martinez L."/>
            <person name="Huntemann M."/>
            <person name="Clum A."/>
            <person name="Wang J."/>
            <person name="Palaniappan K."/>
            <person name="Ritter S."/>
            <person name="Chen I.-M."/>
            <person name="Stamatis D."/>
            <person name="Reddy T."/>
            <person name="O'Malley R."/>
            <person name="Daum C."/>
            <person name="Shapiro N."/>
            <person name="Ivanova N."/>
            <person name="Kyrpides N."/>
            <person name="Woyke T."/>
        </authorList>
    </citation>
    <scope>NUCLEOTIDE SEQUENCE [LARGE SCALE GENOMIC DNA]</scope>
    <source>
        <strain evidence="2 3">AS3.13</strain>
    </source>
</reference>
<sequence>MTDLHSRFVALAKEQAAAGDPGDAASLLTLLRLLYDVGREDLPLGRLFEGHVDAVQIVTRYGNAAQQHALATAIPNGATLGVWNADLPGEPLRLDGDRLNGGKSFASGAGLLSHALVTVDRAGGRQLVLLDLASAAPAIDRSVWRVVGMQRSETHVVRWHDAAIGADAVIGAPGDYVREPWFSGGALRFAAVQAGGIARLVDAVRDHLVAADRAADPHQAGRLAHLFALAEAAAAAVRRAAERWFEDERARLARVAAARAAVYAAGGEALVLAQEAVGVSSLFLDHPLATTMTDLSMYLRQPGPDAQRMQVGAAVAAGLLRPML</sequence>
<dbReference type="EMBL" id="JACHBT010000005">
    <property type="protein sequence ID" value="MBB6504301.1"/>
    <property type="molecule type" value="Genomic_DNA"/>
</dbReference>
<dbReference type="GO" id="GO:0016627">
    <property type="term" value="F:oxidoreductase activity, acting on the CH-CH group of donors"/>
    <property type="evidence" value="ECO:0007669"/>
    <property type="project" value="InterPro"/>
</dbReference>
<keyword evidence="4" id="KW-1185">Reference proteome</keyword>
<comment type="caution">
    <text evidence="2">The sequence shown here is derived from an EMBL/GenBank/DDBJ whole genome shotgun (WGS) entry which is preliminary data.</text>
</comment>
<dbReference type="AlphaFoldDB" id="A0A7X0MMP3"/>
<dbReference type="Proteomes" id="UP000522313">
    <property type="component" value="Unassembled WGS sequence"/>
</dbReference>
<dbReference type="InterPro" id="IPR046373">
    <property type="entry name" value="Acyl-CoA_Oxase/DH_mid-dom_sf"/>
</dbReference>
<accession>A0A7X0MMP3</accession>
<dbReference type="EMBL" id="JACIJN010000010">
    <property type="protein sequence ID" value="MBB5726917.1"/>
    <property type="molecule type" value="Genomic_DNA"/>
</dbReference>
<evidence type="ECO:0000313" key="3">
    <source>
        <dbReference type="Proteomes" id="UP000522313"/>
    </source>
</evidence>
<organism evidence="2 3">
    <name type="scientific">Sphingomonas endophytica</name>
    <dbReference type="NCBI Taxonomy" id="869719"/>
    <lineage>
        <taxon>Bacteria</taxon>
        <taxon>Pseudomonadati</taxon>
        <taxon>Pseudomonadota</taxon>
        <taxon>Alphaproteobacteria</taxon>
        <taxon>Sphingomonadales</taxon>
        <taxon>Sphingomonadaceae</taxon>
        <taxon>Sphingomonas</taxon>
    </lineage>
</organism>
<evidence type="ECO:0000313" key="4">
    <source>
        <dbReference type="Proteomes" id="UP000560131"/>
    </source>
</evidence>
<dbReference type="SUPFAM" id="SSF56645">
    <property type="entry name" value="Acyl-CoA dehydrogenase NM domain-like"/>
    <property type="match status" value="1"/>
</dbReference>
<reference evidence="2 3" key="2">
    <citation type="submission" date="2020-08" db="EMBL/GenBank/DDBJ databases">
        <title>The Agave Microbiome: Exploring the role of microbial communities in plant adaptations to desert environments.</title>
        <authorList>
            <person name="Partida-Martinez L.P."/>
        </authorList>
    </citation>
    <scope>NUCLEOTIDE SEQUENCE [LARGE SCALE GENOMIC DNA]</scope>
    <source>
        <strain evidence="2 3">AS3.13</strain>
    </source>
</reference>
<proteinExistence type="predicted"/>
<dbReference type="InterPro" id="IPR036250">
    <property type="entry name" value="AcylCo_DH-like_C"/>
</dbReference>
<protein>
    <submittedName>
        <fullName evidence="2">Alkylation response protein AidB-like acyl-CoA dehydrogenase</fullName>
    </submittedName>
</protein>
<dbReference type="Proteomes" id="UP000560131">
    <property type="component" value="Unassembled WGS sequence"/>
</dbReference>